<evidence type="ECO:0000313" key="3">
    <source>
        <dbReference type="Proteomes" id="UP001412239"/>
    </source>
</evidence>
<gene>
    <name evidence="2" type="ORF">GSTUAT00005891001</name>
</gene>
<evidence type="ECO:0000256" key="1">
    <source>
        <dbReference type="SAM" id="MobiDB-lite"/>
    </source>
</evidence>
<dbReference type="Proteomes" id="UP001412239">
    <property type="component" value="Unassembled WGS sequence"/>
</dbReference>
<dbReference type="AlphaFoldDB" id="A0A292PT39"/>
<sequence length="106" mass="11398">MYCTGFPARSTVPNAASRGYKHWDVEIVQDIESSLLLYLEAKAFDQFGSGLAESGQLTTADSTARVKGLETNRTRPSRGSDVRLSYNCAAPTAYVALPEAAPSPLL</sequence>
<feature type="compositionally biased region" description="Basic and acidic residues" evidence="1">
    <location>
        <begin position="67"/>
        <end position="81"/>
    </location>
</feature>
<accession>A0A292PT39</accession>
<dbReference type="EMBL" id="LN891061">
    <property type="protein sequence ID" value="CUS09961.1"/>
    <property type="molecule type" value="Genomic_DNA"/>
</dbReference>
<keyword evidence="3" id="KW-1185">Reference proteome</keyword>
<feature type="region of interest" description="Disordered" evidence="1">
    <location>
        <begin position="54"/>
        <end position="81"/>
    </location>
</feature>
<reference evidence="2" key="1">
    <citation type="submission" date="2015-10" db="EMBL/GenBank/DDBJ databases">
        <authorList>
            <person name="Regsiter A."/>
            <person name="william w."/>
        </authorList>
    </citation>
    <scope>NUCLEOTIDE SEQUENCE</scope>
    <source>
        <strain evidence="2">Montdore</strain>
    </source>
</reference>
<protein>
    <submittedName>
        <fullName evidence="2">Uncharacterized protein</fullName>
    </submittedName>
</protein>
<proteinExistence type="predicted"/>
<name>A0A292PT39_9PEZI</name>
<evidence type="ECO:0000313" key="2">
    <source>
        <dbReference type="EMBL" id="CUS09961.1"/>
    </source>
</evidence>
<organism evidence="2 3">
    <name type="scientific">Tuber aestivum</name>
    <name type="common">summer truffle</name>
    <dbReference type="NCBI Taxonomy" id="59557"/>
    <lineage>
        <taxon>Eukaryota</taxon>
        <taxon>Fungi</taxon>
        <taxon>Dikarya</taxon>
        <taxon>Ascomycota</taxon>
        <taxon>Pezizomycotina</taxon>
        <taxon>Pezizomycetes</taxon>
        <taxon>Pezizales</taxon>
        <taxon>Tuberaceae</taxon>
        <taxon>Tuber</taxon>
    </lineage>
</organism>